<protein>
    <submittedName>
        <fullName evidence="2">Uncharacterized protein</fullName>
    </submittedName>
</protein>
<keyword evidence="3" id="KW-1185">Reference proteome</keyword>
<name>A0ABQ7F004_BRACR</name>
<evidence type="ECO:0000313" key="2">
    <source>
        <dbReference type="EMBL" id="KAF3608641.1"/>
    </source>
</evidence>
<reference evidence="2 3" key="1">
    <citation type="journal article" date="2020" name="BMC Genomics">
        <title>Intraspecific diversification of the crop wild relative Brassica cretica Lam. using demographic model selection.</title>
        <authorList>
            <person name="Kioukis A."/>
            <person name="Michalopoulou V.A."/>
            <person name="Briers L."/>
            <person name="Pirintsos S."/>
            <person name="Studholme D.J."/>
            <person name="Pavlidis P."/>
            <person name="Sarris P.F."/>
        </authorList>
    </citation>
    <scope>NUCLEOTIDE SEQUENCE [LARGE SCALE GENOMIC DNA]</scope>
    <source>
        <strain evidence="3">cv. PFS-1207/04</strain>
    </source>
</reference>
<evidence type="ECO:0000313" key="3">
    <source>
        <dbReference type="Proteomes" id="UP000266723"/>
    </source>
</evidence>
<feature type="region of interest" description="Disordered" evidence="1">
    <location>
        <begin position="1"/>
        <end position="24"/>
    </location>
</feature>
<feature type="compositionally biased region" description="Polar residues" evidence="1">
    <location>
        <begin position="14"/>
        <end position="24"/>
    </location>
</feature>
<dbReference type="EMBL" id="QGKV02000297">
    <property type="protein sequence ID" value="KAF3608641.1"/>
    <property type="molecule type" value="Genomic_DNA"/>
</dbReference>
<sequence>MANQKETAGKRVTNESTQDVSSNGNSIIAMNGFIAINSTIKGVRLDFHPVRKPFNGFSNGGSELDMETLNPCFAEPSTKSFVLNRPSL</sequence>
<dbReference type="Proteomes" id="UP000266723">
    <property type="component" value="Unassembled WGS sequence"/>
</dbReference>
<proteinExistence type="predicted"/>
<organism evidence="2 3">
    <name type="scientific">Brassica cretica</name>
    <name type="common">Mustard</name>
    <dbReference type="NCBI Taxonomy" id="69181"/>
    <lineage>
        <taxon>Eukaryota</taxon>
        <taxon>Viridiplantae</taxon>
        <taxon>Streptophyta</taxon>
        <taxon>Embryophyta</taxon>
        <taxon>Tracheophyta</taxon>
        <taxon>Spermatophyta</taxon>
        <taxon>Magnoliopsida</taxon>
        <taxon>eudicotyledons</taxon>
        <taxon>Gunneridae</taxon>
        <taxon>Pentapetalae</taxon>
        <taxon>rosids</taxon>
        <taxon>malvids</taxon>
        <taxon>Brassicales</taxon>
        <taxon>Brassicaceae</taxon>
        <taxon>Brassiceae</taxon>
        <taxon>Brassica</taxon>
    </lineage>
</organism>
<gene>
    <name evidence="2" type="ORF">DY000_02050248</name>
</gene>
<evidence type="ECO:0000256" key="1">
    <source>
        <dbReference type="SAM" id="MobiDB-lite"/>
    </source>
</evidence>
<comment type="caution">
    <text evidence="2">The sequence shown here is derived from an EMBL/GenBank/DDBJ whole genome shotgun (WGS) entry which is preliminary data.</text>
</comment>
<accession>A0ABQ7F004</accession>